<reference evidence="3 4" key="1">
    <citation type="submission" date="2020-10" db="EMBL/GenBank/DDBJ databases">
        <title>Ca. Dormibacterota MAGs.</title>
        <authorList>
            <person name="Montgomery K."/>
        </authorList>
    </citation>
    <scope>NUCLEOTIDE SEQUENCE [LARGE SCALE GENOMIC DNA]</scope>
    <source>
        <strain evidence="3">SC8812_S17_18</strain>
    </source>
</reference>
<evidence type="ECO:0000256" key="1">
    <source>
        <dbReference type="SAM" id="MobiDB-lite"/>
    </source>
</evidence>
<organism evidence="3 4">
    <name type="scientific">Candidatus Aeolococcus gillhamiae</name>
    <dbReference type="NCBI Taxonomy" id="3127015"/>
    <lineage>
        <taxon>Bacteria</taxon>
        <taxon>Bacillati</taxon>
        <taxon>Candidatus Dormiibacterota</taxon>
        <taxon>Candidatus Dormibacteria</taxon>
        <taxon>Candidatus Aeolococcales</taxon>
        <taxon>Candidatus Aeolococcaceae</taxon>
        <taxon>Candidatus Aeolococcus</taxon>
    </lineage>
</organism>
<proteinExistence type="predicted"/>
<dbReference type="Proteomes" id="UP000606991">
    <property type="component" value="Unassembled WGS sequence"/>
</dbReference>
<evidence type="ECO:0000313" key="3">
    <source>
        <dbReference type="EMBL" id="MBJ7593422.1"/>
    </source>
</evidence>
<comment type="caution">
    <text evidence="3">The sequence shown here is derived from an EMBL/GenBank/DDBJ whole genome shotgun (WGS) entry which is preliminary data.</text>
</comment>
<gene>
    <name evidence="3" type="ORF">JF886_00940</name>
</gene>
<accession>A0A934N8P4</accession>
<feature type="region of interest" description="Disordered" evidence="1">
    <location>
        <begin position="317"/>
        <end position="348"/>
    </location>
</feature>
<feature type="transmembrane region" description="Helical" evidence="2">
    <location>
        <begin position="87"/>
        <end position="110"/>
    </location>
</feature>
<keyword evidence="2" id="KW-1133">Transmembrane helix</keyword>
<name>A0A934N8P4_9BACT</name>
<keyword evidence="2" id="KW-0812">Transmembrane</keyword>
<feature type="transmembrane region" description="Helical" evidence="2">
    <location>
        <begin position="49"/>
        <end position="67"/>
    </location>
</feature>
<dbReference type="EMBL" id="JAEKNS010000015">
    <property type="protein sequence ID" value="MBJ7593422.1"/>
    <property type="molecule type" value="Genomic_DNA"/>
</dbReference>
<sequence>MRVTAMLALLGCLAAAAAYLFGAPVSVSLLLPAMALVSVVMISFGLRAALVATALASAAFLFVQLAAVEQPIGVDFGTGSGGLDLPAFLRGAGATWFPTVLGVAALLIILPVAGLVRHGLSGVGGAQRASQPQLQEGVPAPPVAENAVHILDVPSPAPPPVLAVPAGQASDEGYVVDAFPLSILRTAHEAGFRLVDYRLSPTTLTEPGITDRNGRETPAATRSAALVRVSLRVNPEEAAAPAVTVDRLADMVGEELGWWRDAAVVKSDEGGNVMMLLPGADDPQAHALVHRLEDTARRQFQRSLESVVLVLESAADSVEESEATDVEVQLTGRPDAARVSSPEARGGS</sequence>
<keyword evidence="2" id="KW-0472">Membrane</keyword>
<dbReference type="AlphaFoldDB" id="A0A934N8P4"/>
<evidence type="ECO:0000256" key="2">
    <source>
        <dbReference type="SAM" id="Phobius"/>
    </source>
</evidence>
<evidence type="ECO:0000313" key="4">
    <source>
        <dbReference type="Proteomes" id="UP000606991"/>
    </source>
</evidence>
<protein>
    <submittedName>
        <fullName evidence="3">Uncharacterized protein</fullName>
    </submittedName>
</protein>